<dbReference type="InterPro" id="IPR050366">
    <property type="entry name" value="BP-dependent_transpt_permease"/>
</dbReference>
<accession>B9L4I7</accession>
<name>B9L4I7_THERP</name>
<dbReference type="PANTHER" id="PTHR43386:SF25">
    <property type="entry name" value="PEPTIDE ABC TRANSPORTER PERMEASE PROTEIN"/>
    <property type="match status" value="1"/>
</dbReference>
<feature type="transmembrane region" description="Helical" evidence="7">
    <location>
        <begin position="256"/>
        <end position="279"/>
    </location>
</feature>
<feature type="transmembrane region" description="Helical" evidence="7">
    <location>
        <begin position="94"/>
        <end position="117"/>
    </location>
</feature>
<evidence type="ECO:0000256" key="2">
    <source>
        <dbReference type="ARBA" id="ARBA00022448"/>
    </source>
</evidence>
<keyword evidence="4 7" id="KW-0812">Transmembrane</keyword>
<keyword evidence="5 7" id="KW-1133">Transmembrane helix</keyword>
<gene>
    <name evidence="9" type="ordered locus">trd_A0701</name>
</gene>
<feature type="domain" description="ABC transmembrane type-1" evidence="8">
    <location>
        <begin position="90"/>
        <end position="279"/>
    </location>
</feature>
<keyword evidence="2 7" id="KW-0813">Transport</keyword>
<dbReference type="Proteomes" id="UP000000447">
    <property type="component" value="Plasmid unnamed"/>
</dbReference>
<evidence type="ECO:0000256" key="7">
    <source>
        <dbReference type="RuleBase" id="RU363032"/>
    </source>
</evidence>
<dbReference type="Gene3D" id="1.10.3720.10">
    <property type="entry name" value="MetI-like"/>
    <property type="match status" value="1"/>
</dbReference>
<dbReference type="KEGG" id="tro:trd_A0701"/>
<dbReference type="EMBL" id="CP001276">
    <property type="protein sequence ID" value="ACM06732.1"/>
    <property type="molecule type" value="Genomic_DNA"/>
</dbReference>
<geneLocation type="plasmid" evidence="10">
    <name>Tros</name>
</geneLocation>
<reference evidence="9 10" key="1">
    <citation type="journal article" date="2009" name="PLoS ONE">
        <title>Complete genome sequence of the aerobic CO-oxidizing thermophile Thermomicrobium roseum.</title>
        <authorList>
            <person name="Wu D."/>
            <person name="Raymond J."/>
            <person name="Wu M."/>
            <person name="Chatterji S."/>
            <person name="Ren Q."/>
            <person name="Graham J.E."/>
            <person name="Bryant D.A."/>
            <person name="Robb F."/>
            <person name="Colman A."/>
            <person name="Tallon L.J."/>
            <person name="Badger J.H."/>
            <person name="Madupu R."/>
            <person name="Ward N.L."/>
            <person name="Eisen J.A."/>
        </authorList>
    </citation>
    <scope>NUCLEOTIDE SEQUENCE [LARGE SCALE GENOMIC DNA]</scope>
    <source>
        <strain evidence="10">ATCC 27502 / DSM 5159 / P-2</strain>
        <plasmid evidence="9">unnamed</plasmid>
    </source>
</reference>
<evidence type="ECO:0000256" key="1">
    <source>
        <dbReference type="ARBA" id="ARBA00004651"/>
    </source>
</evidence>
<feature type="transmembrane region" description="Helical" evidence="7">
    <location>
        <begin position="129"/>
        <end position="150"/>
    </location>
</feature>
<dbReference type="InterPro" id="IPR025966">
    <property type="entry name" value="OppC_N"/>
</dbReference>
<dbReference type="GO" id="GO:0055085">
    <property type="term" value="P:transmembrane transport"/>
    <property type="evidence" value="ECO:0007669"/>
    <property type="project" value="InterPro"/>
</dbReference>
<dbReference type="SUPFAM" id="SSF161098">
    <property type="entry name" value="MetI-like"/>
    <property type="match status" value="1"/>
</dbReference>
<evidence type="ECO:0000259" key="8">
    <source>
        <dbReference type="PROSITE" id="PS50928"/>
    </source>
</evidence>
<evidence type="ECO:0000256" key="3">
    <source>
        <dbReference type="ARBA" id="ARBA00022475"/>
    </source>
</evidence>
<dbReference type="AlphaFoldDB" id="B9L4I7"/>
<keyword evidence="6 7" id="KW-0472">Membrane</keyword>
<dbReference type="Pfam" id="PF00528">
    <property type="entry name" value="BPD_transp_1"/>
    <property type="match status" value="1"/>
</dbReference>
<comment type="subcellular location">
    <subcellularLocation>
        <location evidence="1 7">Cell membrane</location>
        <topology evidence="1 7">Multi-pass membrane protein</topology>
    </subcellularLocation>
</comment>
<dbReference type="Pfam" id="PF12911">
    <property type="entry name" value="OppC_N"/>
    <property type="match status" value="1"/>
</dbReference>
<dbReference type="InterPro" id="IPR035906">
    <property type="entry name" value="MetI-like_sf"/>
</dbReference>
<dbReference type="InterPro" id="IPR000515">
    <property type="entry name" value="MetI-like"/>
</dbReference>
<feature type="transmembrane region" description="Helical" evidence="7">
    <location>
        <begin position="156"/>
        <end position="179"/>
    </location>
</feature>
<dbReference type="RefSeq" id="WP_012642719.1">
    <property type="nucleotide sequence ID" value="NC_011961.1"/>
</dbReference>
<keyword evidence="10" id="KW-1185">Reference proteome</keyword>
<dbReference type="PROSITE" id="PS50928">
    <property type="entry name" value="ABC_TM1"/>
    <property type="match status" value="1"/>
</dbReference>
<sequence length="297" mass="31083">METVKALPLTKSRRASLSAWQRFLKDRWAVAALLFLAVLAVVLVVGPAVAPHDPLKTNLGMRLKPPGTPGYPLGTDELGRDVLSRLLYGARPSIGVGFAAVGVAMLVGVPIGLLAGYFGGLLDTVVSRIVDVLLAFPYVLLAIAIVAALGPGLFNAMLAVGIAGVPYYVRIVRASALALRDQEFIQASRALGAGHGRILFRHVLPNALSPLIVAATLDVGWMITAAAGLSFLGLGAQPPQPEWGVMLSDGRQYVGVAPHLALVPGFAIFSVVLALNLVGDGLRDALDPRLRGVTAQE</sequence>
<organism evidence="9 10">
    <name type="scientific">Thermomicrobium roseum (strain ATCC 27502 / DSM 5159 / P-2)</name>
    <dbReference type="NCBI Taxonomy" id="309801"/>
    <lineage>
        <taxon>Bacteria</taxon>
        <taxon>Pseudomonadati</taxon>
        <taxon>Thermomicrobiota</taxon>
        <taxon>Thermomicrobia</taxon>
        <taxon>Thermomicrobiales</taxon>
        <taxon>Thermomicrobiaceae</taxon>
        <taxon>Thermomicrobium</taxon>
    </lineage>
</organism>
<dbReference type="OrthoDB" id="9776213at2"/>
<dbReference type="PANTHER" id="PTHR43386">
    <property type="entry name" value="OLIGOPEPTIDE TRANSPORT SYSTEM PERMEASE PROTEIN APPC"/>
    <property type="match status" value="1"/>
</dbReference>
<protein>
    <submittedName>
        <fullName evidence="9">Oligopeptide ABC transporter permease protein</fullName>
    </submittedName>
</protein>
<feature type="transmembrane region" description="Helical" evidence="7">
    <location>
        <begin position="211"/>
        <end position="236"/>
    </location>
</feature>
<comment type="similarity">
    <text evidence="7">Belongs to the binding-protein-dependent transport system permease family.</text>
</comment>
<evidence type="ECO:0000256" key="4">
    <source>
        <dbReference type="ARBA" id="ARBA00022692"/>
    </source>
</evidence>
<dbReference type="CDD" id="cd06261">
    <property type="entry name" value="TM_PBP2"/>
    <property type="match status" value="1"/>
</dbReference>
<dbReference type="HOGENOM" id="CLU_028518_1_1_0"/>
<dbReference type="eggNOG" id="COG1173">
    <property type="taxonomic scope" value="Bacteria"/>
</dbReference>
<evidence type="ECO:0000256" key="6">
    <source>
        <dbReference type="ARBA" id="ARBA00023136"/>
    </source>
</evidence>
<feature type="transmembrane region" description="Helical" evidence="7">
    <location>
        <begin position="28"/>
        <end position="50"/>
    </location>
</feature>
<proteinExistence type="inferred from homology"/>
<evidence type="ECO:0000313" key="9">
    <source>
        <dbReference type="EMBL" id="ACM06732.1"/>
    </source>
</evidence>
<keyword evidence="3" id="KW-1003">Cell membrane</keyword>
<evidence type="ECO:0000313" key="10">
    <source>
        <dbReference type="Proteomes" id="UP000000447"/>
    </source>
</evidence>
<dbReference type="GO" id="GO:0005886">
    <property type="term" value="C:plasma membrane"/>
    <property type="evidence" value="ECO:0007669"/>
    <property type="project" value="UniProtKB-SubCell"/>
</dbReference>
<keyword evidence="9" id="KW-0614">Plasmid</keyword>
<evidence type="ECO:0000256" key="5">
    <source>
        <dbReference type="ARBA" id="ARBA00022989"/>
    </source>
</evidence>